<accession>A0A4C1VD82</accession>
<name>A0A4C1VD82_EUMVA</name>
<reference evidence="1 2" key="1">
    <citation type="journal article" date="2019" name="Commun. Biol.">
        <title>The bagworm genome reveals a unique fibroin gene that provides high tensile strength.</title>
        <authorList>
            <person name="Kono N."/>
            <person name="Nakamura H."/>
            <person name="Ohtoshi R."/>
            <person name="Tomita M."/>
            <person name="Numata K."/>
            <person name="Arakawa K."/>
        </authorList>
    </citation>
    <scope>NUCLEOTIDE SEQUENCE [LARGE SCALE GENOMIC DNA]</scope>
</reference>
<keyword evidence="2" id="KW-1185">Reference proteome</keyword>
<dbReference type="Proteomes" id="UP000299102">
    <property type="component" value="Unassembled WGS sequence"/>
</dbReference>
<protein>
    <submittedName>
        <fullName evidence="1">Uncharacterized protein</fullName>
    </submittedName>
</protein>
<gene>
    <name evidence="1" type="ORF">EVAR_34336_1</name>
</gene>
<organism evidence="1 2">
    <name type="scientific">Eumeta variegata</name>
    <name type="common">Bagworm moth</name>
    <name type="synonym">Eumeta japonica</name>
    <dbReference type="NCBI Taxonomy" id="151549"/>
    <lineage>
        <taxon>Eukaryota</taxon>
        <taxon>Metazoa</taxon>
        <taxon>Ecdysozoa</taxon>
        <taxon>Arthropoda</taxon>
        <taxon>Hexapoda</taxon>
        <taxon>Insecta</taxon>
        <taxon>Pterygota</taxon>
        <taxon>Neoptera</taxon>
        <taxon>Endopterygota</taxon>
        <taxon>Lepidoptera</taxon>
        <taxon>Glossata</taxon>
        <taxon>Ditrysia</taxon>
        <taxon>Tineoidea</taxon>
        <taxon>Psychidae</taxon>
        <taxon>Oiketicinae</taxon>
        <taxon>Eumeta</taxon>
    </lineage>
</organism>
<comment type="caution">
    <text evidence="1">The sequence shown here is derived from an EMBL/GenBank/DDBJ whole genome shotgun (WGS) entry which is preliminary data.</text>
</comment>
<evidence type="ECO:0000313" key="2">
    <source>
        <dbReference type="Proteomes" id="UP000299102"/>
    </source>
</evidence>
<proteinExistence type="predicted"/>
<sequence length="99" mass="11203">MAIYLDLFIKLITKEQLVLKRISRCVAIQAFSAADVTDGVYGPAARPARPRSVYTRGQFVPPSLNWRAVTRGRRPGSPEQLRNNADRRATISIMTFQFH</sequence>
<evidence type="ECO:0000313" key="1">
    <source>
        <dbReference type="EMBL" id="GBP36593.1"/>
    </source>
</evidence>
<dbReference type="AlphaFoldDB" id="A0A4C1VD82"/>
<dbReference type="EMBL" id="BGZK01000320">
    <property type="protein sequence ID" value="GBP36593.1"/>
    <property type="molecule type" value="Genomic_DNA"/>
</dbReference>